<evidence type="ECO:0000256" key="1">
    <source>
        <dbReference type="ARBA" id="ARBA00022679"/>
    </source>
</evidence>
<evidence type="ECO:0000256" key="5">
    <source>
        <dbReference type="ARBA" id="ARBA00034531"/>
    </source>
</evidence>
<feature type="domain" description="Fido" evidence="8">
    <location>
        <begin position="58"/>
        <end position="203"/>
    </location>
</feature>
<dbReference type="PANTHER" id="PTHR39560:SF1">
    <property type="entry name" value="PROTEIN ADENYLYLTRANSFERASE FIC-RELATED"/>
    <property type="match status" value="1"/>
</dbReference>
<dbReference type="Gene3D" id="1.10.3290.10">
    <property type="entry name" value="Fido-like domain"/>
    <property type="match status" value="1"/>
</dbReference>
<dbReference type="Proteomes" id="UP000651852">
    <property type="component" value="Unassembled WGS sequence"/>
</dbReference>
<keyword evidence="4" id="KW-0067">ATP-binding</keyword>
<evidence type="ECO:0000256" key="4">
    <source>
        <dbReference type="ARBA" id="ARBA00022840"/>
    </source>
</evidence>
<keyword evidence="1" id="KW-0808">Transferase</keyword>
<evidence type="ECO:0000313" key="9">
    <source>
        <dbReference type="EMBL" id="MBC3951912.1"/>
    </source>
</evidence>
<evidence type="ECO:0000256" key="2">
    <source>
        <dbReference type="ARBA" id="ARBA00022695"/>
    </source>
</evidence>
<dbReference type="Pfam" id="PF02661">
    <property type="entry name" value="Fic"/>
    <property type="match status" value="1"/>
</dbReference>
<accession>A0ABR7B3Z7</accession>
<evidence type="ECO:0000313" key="10">
    <source>
        <dbReference type="Proteomes" id="UP000651852"/>
    </source>
</evidence>
<comment type="catalytic activity">
    <reaction evidence="6">
        <text>L-threonyl-[protein] + ATP = 3-O-(5'-adenylyl)-L-threonyl-[protein] + diphosphate</text>
        <dbReference type="Rhea" id="RHEA:54292"/>
        <dbReference type="Rhea" id="RHEA-COMP:11060"/>
        <dbReference type="Rhea" id="RHEA-COMP:13847"/>
        <dbReference type="ChEBI" id="CHEBI:30013"/>
        <dbReference type="ChEBI" id="CHEBI:30616"/>
        <dbReference type="ChEBI" id="CHEBI:33019"/>
        <dbReference type="ChEBI" id="CHEBI:138113"/>
        <dbReference type="EC" id="2.7.7.108"/>
    </reaction>
</comment>
<sequence length="261" mass="29695">MSSRRHAVFDPFGTFETKGYLENATAEKDLEKVKRMEHVAFTSRLESALDMLAMTDEISYQTVLETHRTLFQDFYHWAGRDRFSTAPDKEISKGDVDSPFRTEFERPEQIQLAIDYALRLASDKNKMKEKAGTVMGLFAFAHPFLDGNGRAILLVHMELCFRAGFSIAWAATQKTAYLQALSQEIDSPERGILDRYLSNFISPVTSRDDWLDQIVSIQGLDGAHPVNAMDDEVYVAGAANTPEMLERYRDQAAKKRYQTDT</sequence>
<evidence type="ECO:0000256" key="7">
    <source>
        <dbReference type="ARBA" id="ARBA00048696"/>
    </source>
</evidence>
<dbReference type="PROSITE" id="PS51459">
    <property type="entry name" value="FIDO"/>
    <property type="match status" value="1"/>
</dbReference>
<keyword evidence="2" id="KW-0548">Nucleotidyltransferase</keyword>
<evidence type="ECO:0000256" key="3">
    <source>
        <dbReference type="ARBA" id="ARBA00022741"/>
    </source>
</evidence>
<evidence type="ECO:0000256" key="6">
    <source>
        <dbReference type="ARBA" id="ARBA00047939"/>
    </source>
</evidence>
<name>A0ABR7B3Z7_9PSED</name>
<dbReference type="PANTHER" id="PTHR39560">
    <property type="entry name" value="PROTEIN ADENYLYLTRANSFERASE FIC-RELATED"/>
    <property type="match status" value="1"/>
</dbReference>
<dbReference type="EMBL" id="JACONW010000105">
    <property type="protein sequence ID" value="MBC3951912.1"/>
    <property type="molecule type" value="Genomic_DNA"/>
</dbReference>
<protein>
    <recommendedName>
        <fullName evidence="5">protein adenylyltransferase</fullName>
        <ecNumber evidence="5">2.7.7.108</ecNumber>
    </recommendedName>
</protein>
<evidence type="ECO:0000259" key="8">
    <source>
        <dbReference type="PROSITE" id="PS51459"/>
    </source>
</evidence>
<dbReference type="InterPro" id="IPR003812">
    <property type="entry name" value="Fido"/>
</dbReference>
<gene>
    <name evidence="9" type="ORF">H8S59_19230</name>
</gene>
<dbReference type="EC" id="2.7.7.108" evidence="5"/>
<keyword evidence="3" id="KW-0547">Nucleotide-binding</keyword>
<comment type="caution">
    <text evidence="9">The sequence shown here is derived from an EMBL/GenBank/DDBJ whole genome shotgun (WGS) entry which is preliminary data.</text>
</comment>
<dbReference type="SUPFAM" id="SSF140931">
    <property type="entry name" value="Fic-like"/>
    <property type="match status" value="1"/>
</dbReference>
<keyword evidence="10" id="KW-1185">Reference proteome</keyword>
<reference evidence="9 10" key="1">
    <citation type="submission" date="2020-08" db="EMBL/GenBank/DDBJ databases">
        <title>Putative novel bacterial strains isolated from necrotic wheat leaf tissues caused by Xanthomonas translucens.</title>
        <authorList>
            <person name="Tambong J.T."/>
        </authorList>
    </citation>
    <scope>NUCLEOTIDE SEQUENCE [LARGE SCALE GENOMIC DNA]</scope>
    <source>
        <strain evidence="9 10">DOAB 1069</strain>
    </source>
</reference>
<proteinExistence type="predicted"/>
<dbReference type="RefSeq" id="WP_187522455.1">
    <property type="nucleotide sequence ID" value="NZ_JACONW010000105.1"/>
</dbReference>
<dbReference type="InterPro" id="IPR036597">
    <property type="entry name" value="Fido-like_dom_sf"/>
</dbReference>
<organism evidence="9 10">
    <name type="scientific">Pseudomonas folii</name>
    <dbReference type="NCBI Taxonomy" id="2762593"/>
    <lineage>
        <taxon>Bacteria</taxon>
        <taxon>Pseudomonadati</taxon>
        <taxon>Pseudomonadota</taxon>
        <taxon>Gammaproteobacteria</taxon>
        <taxon>Pseudomonadales</taxon>
        <taxon>Pseudomonadaceae</taxon>
        <taxon>Pseudomonas</taxon>
    </lineage>
</organism>
<comment type="catalytic activity">
    <reaction evidence="7">
        <text>L-tyrosyl-[protein] + ATP = O-(5'-adenylyl)-L-tyrosyl-[protein] + diphosphate</text>
        <dbReference type="Rhea" id="RHEA:54288"/>
        <dbReference type="Rhea" id="RHEA-COMP:10136"/>
        <dbReference type="Rhea" id="RHEA-COMP:13846"/>
        <dbReference type="ChEBI" id="CHEBI:30616"/>
        <dbReference type="ChEBI" id="CHEBI:33019"/>
        <dbReference type="ChEBI" id="CHEBI:46858"/>
        <dbReference type="ChEBI" id="CHEBI:83624"/>
        <dbReference type="EC" id="2.7.7.108"/>
    </reaction>
</comment>